<dbReference type="EMBL" id="JBHUFC010000003">
    <property type="protein sequence ID" value="MFD1787550.1"/>
    <property type="molecule type" value="Genomic_DNA"/>
</dbReference>
<proteinExistence type="predicted"/>
<dbReference type="Proteomes" id="UP001597283">
    <property type="component" value="Unassembled WGS sequence"/>
</dbReference>
<name>A0ABW4NFI8_9SPHN</name>
<organism evidence="1 2">
    <name type="scientific">Sphingomonas floccifaciens</name>
    <dbReference type="NCBI Taxonomy" id="1844115"/>
    <lineage>
        <taxon>Bacteria</taxon>
        <taxon>Pseudomonadati</taxon>
        <taxon>Pseudomonadota</taxon>
        <taxon>Alphaproteobacteria</taxon>
        <taxon>Sphingomonadales</taxon>
        <taxon>Sphingomonadaceae</taxon>
        <taxon>Sphingomonas</taxon>
    </lineage>
</organism>
<accession>A0ABW4NFI8</accession>
<evidence type="ECO:0000313" key="2">
    <source>
        <dbReference type="Proteomes" id="UP001597283"/>
    </source>
</evidence>
<keyword evidence="2" id="KW-1185">Reference proteome</keyword>
<evidence type="ECO:0000313" key="1">
    <source>
        <dbReference type="EMBL" id="MFD1787550.1"/>
    </source>
</evidence>
<reference evidence="2" key="1">
    <citation type="journal article" date="2019" name="Int. J. Syst. Evol. Microbiol.">
        <title>The Global Catalogue of Microorganisms (GCM) 10K type strain sequencing project: providing services to taxonomists for standard genome sequencing and annotation.</title>
        <authorList>
            <consortium name="The Broad Institute Genomics Platform"/>
            <consortium name="The Broad Institute Genome Sequencing Center for Infectious Disease"/>
            <person name="Wu L."/>
            <person name="Ma J."/>
        </authorList>
    </citation>
    <scope>NUCLEOTIDE SEQUENCE [LARGE SCALE GENOMIC DNA]</scope>
    <source>
        <strain evidence="2">Q85</strain>
    </source>
</reference>
<comment type="caution">
    <text evidence="1">The sequence shown here is derived from an EMBL/GenBank/DDBJ whole genome shotgun (WGS) entry which is preliminary data.</text>
</comment>
<dbReference type="RefSeq" id="WP_380939922.1">
    <property type="nucleotide sequence ID" value="NZ_JBHUFC010000003.1"/>
</dbReference>
<sequence>MTGPDSIDVAMTPPAALRSAERISTAAVEALIDGDTERPKISE</sequence>
<protein>
    <submittedName>
        <fullName evidence="1">Uncharacterized protein</fullName>
    </submittedName>
</protein>
<gene>
    <name evidence="1" type="ORF">ACFSC3_08195</name>
</gene>